<keyword evidence="2" id="KW-0521">NADP</keyword>
<dbReference type="GO" id="GO:0016491">
    <property type="term" value="F:oxidoreductase activity"/>
    <property type="evidence" value="ECO:0007669"/>
    <property type="project" value="UniProtKB-KW"/>
</dbReference>
<dbReference type="Gene3D" id="3.40.50.720">
    <property type="entry name" value="NAD(P)-binding Rossmann-like Domain"/>
    <property type="match status" value="1"/>
</dbReference>
<dbReference type="GO" id="GO:0016020">
    <property type="term" value="C:membrane"/>
    <property type="evidence" value="ECO:0007669"/>
    <property type="project" value="TreeGrafter"/>
</dbReference>
<keyword evidence="5" id="KW-1185">Reference proteome</keyword>
<evidence type="ECO:0000256" key="2">
    <source>
        <dbReference type="ARBA" id="ARBA00022857"/>
    </source>
</evidence>
<reference evidence="4 5" key="1">
    <citation type="submission" date="2020-06" db="EMBL/GenBank/DDBJ databases">
        <title>WGS assembly of Ceratodon purpureus strain R40.</title>
        <authorList>
            <person name="Carey S.B."/>
            <person name="Jenkins J."/>
            <person name="Shu S."/>
            <person name="Lovell J.T."/>
            <person name="Sreedasyam A."/>
            <person name="Maumus F."/>
            <person name="Tiley G.P."/>
            <person name="Fernandez-Pozo N."/>
            <person name="Barry K."/>
            <person name="Chen C."/>
            <person name="Wang M."/>
            <person name="Lipzen A."/>
            <person name="Daum C."/>
            <person name="Saski C.A."/>
            <person name="Payton A.C."/>
            <person name="Mcbreen J.C."/>
            <person name="Conrad R.E."/>
            <person name="Kollar L.M."/>
            <person name="Olsson S."/>
            <person name="Huttunen S."/>
            <person name="Landis J.B."/>
            <person name="Wickett N.J."/>
            <person name="Johnson M.G."/>
            <person name="Rensing S.A."/>
            <person name="Grimwood J."/>
            <person name="Schmutz J."/>
            <person name="Mcdaniel S.F."/>
        </authorList>
    </citation>
    <scope>NUCLEOTIDE SEQUENCE [LARGE SCALE GENOMIC DNA]</scope>
    <source>
        <strain evidence="4 5">R40</strain>
    </source>
</reference>
<gene>
    <name evidence="4" type="ORF">KC19_6G052800</name>
</gene>
<dbReference type="InterPro" id="IPR002347">
    <property type="entry name" value="SDR_fam"/>
</dbReference>
<protein>
    <submittedName>
        <fullName evidence="4">Uncharacterized protein</fullName>
    </submittedName>
</protein>
<dbReference type="EMBL" id="CM026427">
    <property type="protein sequence ID" value="KAG0568934.1"/>
    <property type="molecule type" value="Genomic_DNA"/>
</dbReference>
<dbReference type="PANTHER" id="PTHR43490:SF99">
    <property type="entry name" value="SHORT-CHAIN DEHYDROGENASE_REDUCTASE"/>
    <property type="match status" value="1"/>
</dbReference>
<evidence type="ECO:0000313" key="5">
    <source>
        <dbReference type="Proteomes" id="UP000822688"/>
    </source>
</evidence>
<dbReference type="AlphaFoldDB" id="A0A8T0HFC0"/>
<organism evidence="4 5">
    <name type="scientific">Ceratodon purpureus</name>
    <name type="common">Fire moss</name>
    <name type="synonym">Dicranum purpureum</name>
    <dbReference type="NCBI Taxonomy" id="3225"/>
    <lineage>
        <taxon>Eukaryota</taxon>
        <taxon>Viridiplantae</taxon>
        <taxon>Streptophyta</taxon>
        <taxon>Embryophyta</taxon>
        <taxon>Bryophyta</taxon>
        <taxon>Bryophytina</taxon>
        <taxon>Bryopsida</taxon>
        <taxon>Dicranidae</taxon>
        <taxon>Pseudoditrichales</taxon>
        <taxon>Ditrichaceae</taxon>
        <taxon>Ceratodon</taxon>
    </lineage>
</organism>
<proteinExistence type="inferred from homology"/>
<dbReference type="PANTHER" id="PTHR43490">
    <property type="entry name" value="(+)-NEOMENTHOL DEHYDROGENASE"/>
    <property type="match status" value="1"/>
</dbReference>
<dbReference type="InterPro" id="IPR036291">
    <property type="entry name" value="NAD(P)-bd_dom_sf"/>
</dbReference>
<comment type="similarity">
    <text evidence="1">Belongs to the short-chain dehydrogenases/reductases (SDR) family.</text>
</comment>
<dbReference type="Proteomes" id="UP000822688">
    <property type="component" value="Chromosome 6"/>
</dbReference>
<evidence type="ECO:0000313" key="4">
    <source>
        <dbReference type="EMBL" id="KAG0568934.1"/>
    </source>
</evidence>
<evidence type="ECO:0000256" key="1">
    <source>
        <dbReference type="ARBA" id="ARBA00006484"/>
    </source>
</evidence>
<sequence>MSNNESQYLSNKYRDEWKDRDQITEDQIEHFIQQYLGELKDGTWKSGGWQHMYTGYSNTKVALNAYTSVLAREVGPETEKVYVNCFNPGFTKTNLNDYQGHNTLEEAAMTGIWLALHPPGGPHGKYLEQQNWGITAW</sequence>
<dbReference type="Pfam" id="PF00106">
    <property type="entry name" value="adh_short"/>
    <property type="match status" value="1"/>
</dbReference>
<dbReference type="SUPFAM" id="SSF51735">
    <property type="entry name" value="NAD(P)-binding Rossmann-fold domains"/>
    <property type="match status" value="1"/>
</dbReference>
<evidence type="ECO:0000256" key="3">
    <source>
        <dbReference type="ARBA" id="ARBA00023002"/>
    </source>
</evidence>
<accession>A0A8T0HFC0</accession>
<name>A0A8T0HFC0_CERPU</name>
<keyword evidence="3" id="KW-0560">Oxidoreductase</keyword>
<comment type="caution">
    <text evidence="4">The sequence shown here is derived from an EMBL/GenBank/DDBJ whole genome shotgun (WGS) entry which is preliminary data.</text>
</comment>